<dbReference type="Proteomes" id="UP000808337">
    <property type="component" value="Unassembled WGS sequence"/>
</dbReference>
<gene>
    <name evidence="3" type="primary">sprA</name>
    <name evidence="3" type="ORF">IPP15_22320</name>
</gene>
<dbReference type="EMBL" id="JADKGY010000032">
    <property type="protein sequence ID" value="MBK9985059.1"/>
    <property type="molecule type" value="Genomic_DNA"/>
</dbReference>
<reference evidence="3 4" key="1">
    <citation type="submission" date="2020-10" db="EMBL/GenBank/DDBJ databases">
        <title>Connecting structure to function with the recovery of over 1000 high-quality activated sludge metagenome-assembled genomes encoding full-length rRNA genes using long-read sequencing.</title>
        <authorList>
            <person name="Singleton C.M."/>
            <person name="Petriglieri F."/>
            <person name="Kristensen J.M."/>
            <person name="Kirkegaard R.H."/>
            <person name="Michaelsen T.Y."/>
            <person name="Andersen M.H."/>
            <person name="Karst S.M."/>
            <person name="Dueholm M.S."/>
            <person name="Nielsen P.H."/>
            <person name="Albertsen M."/>
        </authorList>
    </citation>
    <scope>NUCLEOTIDE SEQUENCE [LARGE SCALE GENOMIC DNA]</scope>
    <source>
        <strain evidence="3">Ribe_18-Q3-R11-54_MAXAC.273</strain>
    </source>
</reference>
<accession>A0A9D7XPZ4</accession>
<sequence length="1213" mass="137336">MNRNASFFLGASLTLVSFLFIVVKANASYNLPDPYEWTPQQTTTDTIPLKDRYGNWVEDPNNNPFDLLDPVEVVQDVEYDPVTNTYILTEKIGNENYRPPTTMTYQEYLDWNSHKEEGEYFKQLAGAASGDRSKNGHLDPVSKVDISDDIIDRLFGGTKVDIRPQGNVDLTFGFDYYRQDNPILPIRQQRRGPAFDFDMDIQVDVNGQIGEKLKTAFNYNTSRTFDFQNRLKLDYNSDLFSEDEILKSIEAGDVSLPLKSTLIKGSQALFGLKTELQFGHLRLTAIASQQNSKQNDINIQGGSILQEFEIYADQYDENRHFFLSHYNRNTFEKAVKNLPQINSLFHITRMDVWVTNDRNQTTDVRDVVAIADLGEWHDMTNKDPNRWRIQDTSKLMDICMTGILPDNRTNKILGTLRANPANRDLDNAVKTLQGIGFESPRDYEKIQGRKLNSSEYRYNAELGFISLNIRMDQDEVIGVAYEYTYNGNVYQVGELSQDVENTDTMGTQKVLFVKLLKGTNQRVDLPLWDLMMKNVYRIGGGDLNKDEFELDIFYEHPGKGFKRFLPAESQLESTPLLNIFNLDNLNVTGDPQPDGRFDFVEGVTITPSLGIVMFPVLEPFGTTLKNEILKAGGNTQYVYQQLYDSTIVKAREYPELNRFTLKGKAKTSTSSDISLGAFNIPPGSVRVTAGGQVLKENEDYTIDYNIGRIKIINQAFLQPGTPINVSFEDNALFSFNKKTMLGLRADYTLNKHISFGATYMHLFERPYTQKVNIGDDPINNTIYGLDFNYSNEAPWLTKLVDKIPFINTSAPSNITFAAEVAALKPSHSRAIDKSKGDNQGVVYLDDFEGTTSNFDLRTPTTAWILASTPQNENLPGRDGMPATTLPESAEINDLRYGMNRAHINWYRIDQGVRNASPGSSENPYTRAINQNEIFSNRTPRFGLNDFRTFDITYLPDERGPYNFDPPGGSPGISAGIDQNCKLMDPYSRWGGIMRSLNQTNFEQANIEAVEFWMLDPYILDTMGSEGKVVLQLGNVSEDILRDSRKFYEHGLPLSKTERVDTTVWGRVPRIPATVNAFSNEPGAREIQDVGLDGLSDAGENVVFSDYLNKVRGFLNQPCLDQVLRDPSNDDFEYFLDDQVFPSGTDLFTRYKKFNGTERNSPPPNSGATRINASTNIPDSEDINNDNSLSENESYYEYVIDLKKILAEQKKPVT</sequence>
<evidence type="ECO:0000259" key="2">
    <source>
        <dbReference type="Pfam" id="PF14349"/>
    </source>
</evidence>
<dbReference type="InterPro" id="IPR026377">
    <property type="entry name" value="Cell_surface_SprA"/>
</dbReference>
<dbReference type="NCBIfam" id="TIGR04189">
    <property type="entry name" value="surface_SprA"/>
    <property type="match status" value="1"/>
</dbReference>
<proteinExistence type="predicted"/>
<dbReference type="InterPro" id="IPR025684">
    <property type="entry name" value="SprA_N_dom"/>
</dbReference>
<evidence type="ECO:0000256" key="1">
    <source>
        <dbReference type="SAM" id="MobiDB-lite"/>
    </source>
</evidence>
<evidence type="ECO:0000313" key="3">
    <source>
        <dbReference type="EMBL" id="MBK9985059.1"/>
    </source>
</evidence>
<feature type="domain" description="Gliding motility protein SprA N-terminal" evidence="2">
    <location>
        <begin position="72"/>
        <end position="378"/>
    </location>
</feature>
<comment type="caution">
    <text evidence="3">The sequence shown here is derived from an EMBL/GenBank/DDBJ whole genome shotgun (WGS) entry which is preliminary data.</text>
</comment>
<name>A0A9D7XPZ4_9BACT</name>
<feature type="domain" description="Gliding motility protein SprA N-terminal" evidence="2">
    <location>
        <begin position="1105"/>
        <end position="1203"/>
    </location>
</feature>
<protein>
    <submittedName>
        <fullName evidence="3">Cell surface protein SprA</fullName>
    </submittedName>
</protein>
<evidence type="ECO:0000313" key="4">
    <source>
        <dbReference type="Proteomes" id="UP000808337"/>
    </source>
</evidence>
<feature type="region of interest" description="Disordered" evidence="1">
    <location>
        <begin position="1154"/>
        <end position="1187"/>
    </location>
</feature>
<feature type="compositionally biased region" description="Polar residues" evidence="1">
    <location>
        <begin position="1165"/>
        <end position="1177"/>
    </location>
</feature>
<dbReference type="AlphaFoldDB" id="A0A9D7XPZ4"/>
<organism evidence="3 4">
    <name type="scientific">Candidatus Opimibacter skivensis</name>
    <dbReference type="NCBI Taxonomy" id="2982028"/>
    <lineage>
        <taxon>Bacteria</taxon>
        <taxon>Pseudomonadati</taxon>
        <taxon>Bacteroidota</taxon>
        <taxon>Saprospiria</taxon>
        <taxon>Saprospirales</taxon>
        <taxon>Saprospiraceae</taxon>
        <taxon>Candidatus Opimibacter</taxon>
    </lineage>
</organism>
<dbReference type="Pfam" id="PF14349">
    <property type="entry name" value="SprA_N"/>
    <property type="match status" value="2"/>
</dbReference>